<dbReference type="Proteomes" id="UP001169006">
    <property type="component" value="Unassembled WGS sequence"/>
</dbReference>
<keyword evidence="3 6" id="KW-0812">Transmembrane</keyword>
<dbReference type="RefSeq" id="WP_302078455.1">
    <property type="nucleotide sequence ID" value="NZ_JAUKWQ010000007.1"/>
</dbReference>
<feature type="transmembrane region" description="Helical" evidence="6">
    <location>
        <begin position="200"/>
        <end position="222"/>
    </location>
</feature>
<dbReference type="Pfam" id="PF03706">
    <property type="entry name" value="LPG_synthase_TM"/>
    <property type="match status" value="1"/>
</dbReference>
<protein>
    <submittedName>
        <fullName evidence="7">Lysylphosphatidylglycerol synthase domain-containing protein</fullName>
    </submittedName>
</protein>
<feature type="transmembrane region" description="Helical" evidence="6">
    <location>
        <begin position="5"/>
        <end position="25"/>
    </location>
</feature>
<dbReference type="InterPro" id="IPR022791">
    <property type="entry name" value="L-PG_synthase/AglD"/>
</dbReference>
<comment type="subcellular location">
    <subcellularLocation>
        <location evidence="1">Cell membrane</location>
        <topology evidence="1">Multi-pass membrane protein</topology>
    </subcellularLocation>
</comment>
<evidence type="ECO:0000256" key="4">
    <source>
        <dbReference type="ARBA" id="ARBA00022989"/>
    </source>
</evidence>
<feature type="transmembrane region" description="Helical" evidence="6">
    <location>
        <begin position="45"/>
        <end position="67"/>
    </location>
</feature>
<feature type="transmembrane region" description="Helical" evidence="6">
    <location>
        <begin position="121"/>
        <end position="144"/>
    </location>
</feature>
<feature type="transmembrane region" description="Helical" evidence="6">
    <location>
        <begin position="79"/>
        <end position="101"/>
    </location>
</feature>
<evidence type="ECO:0000313" key="7">
    <source>
        <dbReference type="EMBL" id="MDO1584229.1"/>
    </source>
</evidence>
<evidence type="ECO:0000256" key="2">
    <source>
        <dbReference type="ARBA" id="ARBA00022475"/>
    </source>
</evidence>
<name>A0ABT8T0F8_9HYPH</name>
<proteinExistence type="predicted"/>
<keyword evidence="4 6" id="KW-1133">Transmembrane helix</keyword>
<feature type="transmembrane region" description="Helical" evidence="6">
    <location>
        <begin position="160"/>
        <end position="180"/>
    </location>
</feature>
<reference evidence="7" key="1">
    <citation type="journal article" date="2015" name="Int. J. Syst. Evol. Microbiol.">
        <title>Rhizobium oryzicola sp. nov., potential plant-growth-promoting endophytic bacteria isolated from rice roots.</title>
        <authorList>
            <person name="Zhang X.X."/>
            <person name="Gao J.S."/>
            <person name="Cao Y.H."/>
            <person name="Sheirdil R.A."/>
            <person name="Wang X.C."/>
            <person name="Zhang L."/>
        </authorList>
    </citation>
    <scope>NUCLEOTIDE SEQUENCE</scope>
    <source>
        <strain evidence="7">05753</strain>
    </source>
</reference>
<evidence type="ECO:0000256" key="5">
    <source>
        <dbReference type="ARBA" id="ARBA00023136"/>
    </source>
</evidence>
<evidence type="ECO:0000256" key="3">
    <source>
        <dbReference type="ARBA" id="ARBA00022692"/>
    </source>
</evidence>
<comment type="caution">
    <text evidence="7">The sequence shown here is derived from an EMBL/GenBank/DDBJ whole genome shotgun (WGS) entry which is preliminary data.</text>
</comment>
<evidence type="ECO:0000256" key="1">
    <source>
        <dbReference type="ARBA" id="ARBA00004651"/>
    </source>
</evidence>
<dbReference type="PANTHER" id="PTHR39087">
    <property type="entry name" value="UPF0104 MEMBRANE PROTEIN MJ1595"/>
    <property type="match status" value="1"/>
</dbReference>
<gene>
    <name evidence="7" type="ORF">Q2T52_19260</name>
</gene>
<keyword evidence="5 6" id="KW-0472">Membrane</keyword>
<keyword evidence="8" id="KW-1185">Reference proteome</keyword>
<keyword evidence="2" id="KW-1003">Cell membrane</keyword>
<evidence type="ECO:0000313" key="8">
    <source>
        <dbReference type="Proteomes" id="UP001169006"/>
    </source>
</evidence>
<dbReference type="PANTHER" id="PTHR39087:SF2">
    <property type="entry name" value="UPF0104 MEMBRANE PROTEIN MJ1595"/>
    <property type="match status" value="1"/>
</dbReference>
<reference evidence="7" key="2">
    <citation type="submission" date="2023-07" db="EMBL/GenBank/DDBJ databases">
        <authorList>
            <person name="Sun H."/>
        </authorList>
    </citation>
    <scope>NUCLEOTIDE SEQUENCE</scope>
    <source>
        <strain evidence="7">05753</strain>
    </source>
</reference>
<evidence type="ECO:0000256" key="6">
    <source>
        <dbReference type="SAM" id="Phobius"/>
    </source>
</evidence>
<accession>A0ABT8T0F8</accession>
<organism evidence="7 8">
    <name type="scientific">Rhizobium oryzicola</name>
    <dbReference type="NCBI Taxonomy" id="1232668"/>
    <lineage>
        <taxon>Bacteria</taxon>
        <taxon>Pseudomonadati</taxon>
        <taxon>Pseudomonadota</taxon>
        <taxon>Alphaproteobacteria</taxon>
        <taxon>Hyphomicrobiales</taxon>
        <taxon>Rhizobiaceae</taxon>
        <taxon>Rhizobium/Agrobacterium group</taxon>
        <taxon>Rhizobium</taxon>
    </lineage>
</organism>
<dbReference type="EMBL" id="JAUKWQ010000007">
    <property type="protein sequence ID" value="MDO1584229.1"/>
    <property type="molecule type" value="Genomic_DNA"/>
</dbReference>
<feature type="transmembrane region" description="Helical" evidence="6">
    <location>
        <begin position="269"/>
        <end position="293"/>
    </location>
</feature>
<sequence length="314" mass="34173">MTRHLFRIIIALLIAVAAVLVYRSLSRYSWGDITASMAMLPVLRIVTGALFVIASYLCLAMFDWLALRYVGHPQPFRRALVASFSALSIGHNVGGAALSSGAVRYRFYARWGLTGDEVAKVILFCGATVLLGLSTLAGIVLLLMPPTGQNLLDLTEAQRFWLGLAFLVYPVAYLICSVWGRPPLKFRSFRMEMPTPLMCVAQVAIGTLNFAFVAAALNQLLLTFTQAGYLQVASAYVTATVAGMLSHVPGGLGVLEATMLMLLPESDSIGALVAFRVLYYFVPLCLGLPIFLISEAYFRHQQREGGSEPAPRQA</sequence>